<evidence type="ECO:0000313" key="2">
    <source>
        <dbReference type="EMBL" id="RAU84421.1"/>
    </source>
</evidence>
<protein>
    <submittedName>
        <fullName evidence="2">Uncharacterized protein</fullName>
    </submittedName>
</protein>
<dbReference type="AlphaFoldDB" id="A0A364RJF6"/>
<gene>
    <name evidence="2" type="ORF">DP923_05140</name>
</gene>
<name>A0A364RJF6_9BACT</name>
<dbReference type="EMBL" id="QMDV01000001">
    <property type="protein sequence ID" value="RAU84421.1"/>
    <property type="molecule type" value="Genomic_DNA"/>
</dbReference>
<sequence length="62" mass="6896">MKPQYLLILFLLLVADIFAYTEVTALIRQPSDASVILGVALLAVLILVNYITIRYCLSKLNA</sequence>
<dbReference type="Proteomes" id="UP000251692">
    <property type="component" value="Unassembled WGS sequence"/>
</dbReference>
<keyword evidence="1" id="KW-0812">Transmembrane</keyword>
<accession>A0A364RJF6</accession>
<keyword evidence="1" id="KW-0472">Membrane</keyword>
<dbReference type="RefSeq" id="WP_112304701.1">
    <property type="nucleotide sequence ID" value="NZ_QMDV01000001.1"/>
</dbReference>
<feature type="transmembrane region" description="Helical" evidence="1">
    <location>
        <begin position="35"/>
        <end position="57"/>
    </location>
</feature>
<evidence type="ECO:0000313" key="3">
    <source>
        <dbReference type="Proteomes" id="UP000251692"/>
    </source>
</evidence>
<reference evidence="2 3" key="1">
    <citation type="submission" date="2018-06" db="EMBL/GenBank/DDBJ databases">
        <authorList>
            <person name="Liu Z.-W."/>
        </authorList>
    </citation>
    <scope>NUCLEOTIDE SEQUENCE [LARGE SCALE GENOMIC DNA]</scope>
    <source>
        <strain evidence="2 3">2b14</strain>
    </source>
</reference>
<organism evidence="2 3">
    <name type="scientific">Pontibacter arcticus</name>
    <dbReference type="NCBI Taxonomy" id="2080288"/>
    <lineage>
        <taxon>Bacteria</taxon>
        <taxon>Pseudomonadati</taxon>
        <taxon>Bacteroidota</taxon>
        <taxon>Cytophagia</taxon>
        <taxon>Cytophagales</taxon>
        <taxon>Hymenobacteraceae</taxon>
        <taxon>Pontibacter</taxon>
    </lineage>
</organism>
<keyword evidence="3" id="KW-1185">Reference proteome</keyword>
<comment type="caution">
    <text evidence="2">The sequence shown here is derived from an EMBL/GenBank/DDBJ whole genome shotgun (WGS) entry which is preliminary data.</text>
</comment>
<evidence type="ECO:0000256" key="1">
    <source>
        <dbReference type="SAM" id="Phobius"/>
    </source>
</evidence>
<keyword evidence="1" id="KW-1133">Transmembrane helix</keyword>
<proteinExistence type="predicted"/>
<reference evidence="2 3" key="2">
    <citation type="submission" date="2018-07" db="EMBL/GenBank/DDBJ databases">
        <title>Pontibacter sp. 2b14 genomic sequence and assembly.</title>
        <authorList>
            <person name="Du Z.-J."/>
        </authorList>
    </citation>
    <scope>NUCLEOTIDE SEQUENCE [LARGE SCALE GENOMIC DNA]</scope>
    <source>
        <strain evidence="2 3">2b14</strain>
    </source>
</reference>